<dbReference type="Gene3D" id="2.40.50.140">
    <property type="entry name" value="Nucleic acid-binding proteins"/>
    <property type="match status" value="1"/>
</dbReference>
<dbReference type="InterPro" id="IPR012340">
    <property type="entry name" value="NA-bd_OB-fold"/>
</dbReference>
<dbReference type="SUPFAM" id="SSF50249">
    <property type="entry name" value="Nucleic acid-binding proteins"/>
    <property type="match status" value="1"/>
</dbReference>
<dbReference type="AlphaFoldDB" id="A0A9P1SZH5"/>
<comment type="caution">
    <text evidence="1">The sequence shown here is derived from an EMBL/GenBank/DDBJ whole genome shotgun (WGS) entry which is preliminary data.</text>
</comment>
<dbReference type="EMBL" id="AAAIXK010000003">
    <property type="protein sequence ID" value="EAC5550252.1"/>
    <property type="molecule type" value="Genomic_DNA"/>
</dbReference>
<name>A0A9P1SZH5_LISMN</name>
<sequence>MTMTPASTKVVTGEVRLSFVHLLEPHAYEGQEEKYSTMILIPKSDKETVAKIKDAQKAALEQGIASKWGGKKPANLKTTLRDGDAEMDTEERPEFAEHYFMNVSSKTAPGILDKAKQKTVSPDDVYSGVYARVSINFFAYNTAGNKGISAGLNNVMVLGKGDYLGGRASADSDFAEFEPLDDDEANDFI</sequence>
<dbReference type="RefSeq" id="WP_119877301.1">
    <property type="nucleotide sequence ID" value="NZ_PVUW01000011.1"/>
</dbReference>
<dbReference type="Proteomes" id="UP000365297">
    <property type="component" value="Unassembled WGS sequence"/>
</dbReference>
<dbReference type="Pfam" id="PF10991">
    <property type="entry name" value="Enc34_ssDNA-bd"/>
    <property type="match status" value="1"/>
</dbReference>
<organism evidence="1 2">
    <name type="scientific">Listeria monocytogenes</name>
    <dbReference type="NCBI Taxonomy" id="1639"/>
    <lineage>
        <taxon>Bacteria</taxon>
        <taxon>Bacillati</taxon>
        <taxon>Bacillota</taxon>
        <taxon>Bacilli</taxon>
        <taxon>Bacillales</taxon>
        <taxon>Listeriaceae</taxon>
        <taxon>Listeria</taxon>
    </lineage>
</organism>
<accession>A0A9P1SZH5</accession>
<protein>
    <submittedName>
        <fullName evidence="1">DUF2815 family protein</fullName>
    </submittedName>
</protein>
<dbReference type="InterPro" id="IPR022595">
    <property type="entry name" value="Enc34_ssDNA-bd"/>
</dbReference>
<reference evidence="1 2" key="1">
    <citation type="submission" date="2018-06" db="EMBL/GenBank/DDBJ databases">
        <authorList>
            <consortium name="GenomeTrakr: Next Generation Sequencing Network for Food Pathogen Tracability"/>
        </authorList>
    </citation>
    <scope>NUCLEOTIDE SEQUENCE [LARGE SCALE GENOMIC DNA]</scope>
    <source>
        <strain evidence="1 2">FDA00007096</strain>
    </source>
</reference>
<proteinExistence type="predicted"/>
<evidence type="ECO:0000313" key="1">
    <source>
        <dbReference type="EMBL" id="EAC5550252.1"/>
    </source>
</evidence>
<evidence type="ECO:0000313" key="2">
    <source>
        <dbReference type="Proteomes" id="UP000365297"/>
    </source>
</evidence>
<gene>
    <name evidence="1" type="ORF">ARY78_07415</name>
</gene>